<dbReference type="Proteomes" id="UP000321408">
    <property type="component" value="Chromosome"/>
</dbReference>
<gene>
    <name evidence="1" type="ORF">DSAG12_04345</name>
</gene>
<evidence type="ECO:0000313" key="2">
    <source>
        <dbReference type="Proteomes" id="UP000321408"/>
    </source>
</evidence>
<sequence length="1013" mass="118880">MVQISENKIRENNCYLNLILDFGDLTPERRIKEFKKFQKNFKVQFNHRISDILKESRILDYGFKLRDIQDYRTFNLFKYDKITIEASIDENDQGKDCEVYPESLSMTDKNGRKVIIVQNERDLIQDLEFLSKGAEFYSGDLNSITKKIVDLIIPNKINDYTLWKIPRHSITKKITENSRSFIRTMKEIVRVKTNSNKNIIYFEDSSIFPYYNKFSNFVVGDFDNYIVLEGKINSIPSIKYKYSKPESDQIKSGKKIKSLNIRIVSDIKSKIREFKEILITVDENIEFFEGMNLQIGTKVKGYGILKYGNYNEPTISLNYLEVIKQSSEKIQYFIERTGRRTLYWENDDEGIWKRGYDNKENNIVFEKRLTESPLQLVKLYVNDDDMQLYEVIIGGNSFIGSLDSILEQIKKGDKNIIVSKEGLDEAVVNLLREIQRNKNLTSERVFSCVGIHLDETKKLVLVIPQLTQIIPLNAIQEKIIDQLKNTEIFVPKSNYDENEKEEIRKIILNYYNLLIIEGKLDLVFALVIFGFTGIAPFFKALSQKKKKIDVFPGYFAVGMGGVGKSTLFDLLNRIFYGINPRDGKNIDSPARLPEFLSGSTLPLYVDEIDYIKKTSQIINQLKSYTTNMEDSMTMTRDRKLVFTNINCTIMGTANTIDWLNMDDAFREGRTVLTRHKKNSNYEKYASIFEDISYSIKDSKACGYLFLSEAIKYIKDFGKFGIDKKDQVKIRNDLDVLEYIILEKRKYIAQLCKSNNIRLSDPRRITINAFILVSLSIWKFIFNKYLPEYPNIILDKFLENKSDHLLDFIKEFEDATIEKKKEDLYAILSFIESEYNYETKIPILMVDRIKEVIYLTHRFLGEYNDYARRKSFRIFRSLPQLGEYFEQIDPEVKITVNFRWESCGKSKRGVNLEYRKLTGNKIPDSKMEEIKKDDDGITLNSISKNILSKEIQVEIKEFIKEFAKNNQNRFTFEDIWETIARKPNLTEDNLSLLFEKWINEKYLQEKGDFFSIMN</sequence>
<proteinExistence type="predicted"/>
<protein>
    <submittedName>
        <fullName evidence="1">Uncharacterized protein</fullName>
    </submittedName>
</protein>
<organism evidence="1 2">
    <name type="scientific">Promethearchaeum syntrophicum</name>
    <dbReference type="NCBI Taxonomy" id="2594042"/>
    <lineage>
        <taxon>Archaea</taxon>
        <taxon>Promethearchaeati</taxon>
        <taxon>Promethearchaeota</taxon>
        <taxon>Promethearchaeia</taxon>
        <taxon>Promethearchaeales</taxon>
        <taxon>Promethearchaeaceae</taxon>
        <taxon>Promethearchaeum</taxon>
    </lineage>
</organism>
<dbReference type="EMBL" id="CP042905">
    <property type="protein sequence ID" value="XDF89298.1"/>
    <property type="molecule type" value="Genomic_DNA"/>
</dbReference>
<evidence type="ECO:0000313" key="1">
    <source>
        <dbReference type="EMBL" id="XDF89298.1"/>
    </source>
</evidence>
<keyword evidence="2" id="KW-1185">Reference proteome</keyword>
<reference evidence="1 2" key="2">
    <citation type="journal article" date="2024" name="Int. J. Syst. Evol. Microbiol.">
        <title>Promethearchaeum syntrophicum gen. nov., sp. nov., an anaerobic, obligately syntrophic archaeon, the first isolate of the lineage 'Asgard' archaea, and proposal of the new archaeal phylum Promethearchaeota phyl. nov. and kingdom Promethearchaeati regn. nov.</title>
        <authorList>
            <person name="Imachi H."/>
            <person name="Nobu M.K."/>
            <person name="Kato S."/>
            <person name="Takaki Y."/>
            <person name="Miyazaki M."/>
            <person name="Miyata M."/>
            <person name="Ogawara M."/>
            <person name="Saito Y."/>
            <person name="Sakai S."/>
            <person name="Tahara Y.O."/>
            <person name="Takano Y."/>
            <person name="Tasumi E."/>
            <person name="Uematsu K."/>
            <person name="Yoshimura T."/>
            <person name="Itoh T."/>
            <person name="Ohkuma M."/>
            <person name="Takai K."/>
        </authorList>
    </citation>
    <scope>NUCLEOTIDE SEQUENCE [LARGE SCALE GENOMIC DNA]</scope>
    <source>
        <strain evidence="1 2">MK-D1</strain>
    </source>
</reference>
<reference evidence="1 2" key="1">
    <citation type="journal article" date="2020" name="Nature">
        <title>Isolation of an archaeon at the prokaryote-eukaryote interface.</title>
        <authorList>
            <person name="Imachi H."/>
            <person name="Nobu M.K."/>
            <person name="Nakahara N."/>
            <person name="Morono Y."/>
            <person name="Ogawara M."/>
            <person name="Takaki Y."/>
            <person name="Takano Y."/>
            <person name="Uematsu K."/>
            <person name="Ikuta T."/>
            <person name="Ito M."/>
            <person name="Matsui Y."/>
            <person name="Miyazaki M."/>
            <person name="Murata K."/>
            <person name="Saito Y."/>
            <person name="Sakai S."/>
            <person name="Song C."/>
            <person name="Tasumi E."/>
            <person name="Yamanaka Y."/>
            <person name="Yamaguchi T."/>
            <person name="Kamagata Y."/>
            <person name="Tamaki H."/>
            <person name="Takai K."/>
        </authorList>
    </citation>
    <scope>NUCLEOTIDE SEQUENCE [LARGE SCALE GENOMIC DNA]</scope>
    <source>
        <strain evidence="1 2">MK-D1</strain>
    </source>
</reference>
<accession>A0AC61ZU11</accession>
<name>A0AC61ZU11_9ARCH</name>